<dbReference type="AlphaFoldDB" id="A0AAE0L1Y9"/>
<dbReference type="Proteomes" id="UP001190700">
    <property type="component" value="Unassembled WGS sequence"/>
</dbReference>
<keyword evidence="4" id="KW-1185">Reference proteome</keyword>
<sequence length="232" mass="25468">MALSITREAGTADQRTGGPKEGGTGEEKTPYAERGGSQSERTTRGTLGTLEDKAIPDLSNDFRRVLSPRLRALILRCRHGTLIVIPMNIGGKKAPTLMAARKYTSPDCALCGSKDTTSHRLGGGCGHPQIKNMGTRRICEALRTGRTGAIAPRCGSHNNHAELGGNQYMHENDTGRCAQQRAMQEEREGSTLARRTHRTTYHILSTVIVMIKRPDETREACQTSRTRWGKRT</sequence>
<evidence type="ECO:0000313" key="3">
    <source>
        <dbReference type="EMBL" id="KAK3271611.1"/>
    </source>
</evidence>
<feature type="region of interest" description="Disordered" evidence="1">
    <location>
        <begin position="1"/>
        <end position="52"/>
    </location>
</feature>
<evidence type="ECO:0000256" key="1">
    <source>
        <dbReference type="SAM" id="MobiDB-lite"/>
    </source>
</evidence>
<comment type="caution">
    <text evidence="2">The sequence shown here is derived from an EMBL/GenBank/DDBJ whole genome shotgun (WGS) entry which is preliminary data.</text>
</comment>
<evidence type="ECO:0000313" key="4">
    <source>
        <dbReference type="Proteomes" id="UP001190700"/>
    </source>
</evidence>
<evidence type="ECO:0000313" key="2">
    <source>
        <dbReference type="EMBL" id="KAK3269146.1"/>
    </source>
</evidence>
<accession>A0AAE0L1Y9</accession>
<proteinExistence type="predicted"/>
<dbReference type="EMBL" id="LGRX02009540">
    <property type="protein sequence ID" value="KAK3271611.1"/>
    <property type="molecule type" value="Genomic_DNA"/>
</dbReference>
<name>A0AAE0L1Y9_9CHLO</name>
<protein>
    <submittedName>
        <fullName evidence="2">Uncharacterized protein</fullName>
    </submittedName>
</protein>
<gene>
    <name evidence="3" type="ORF">CYMTET_20053</name>
    <name evidence="2" type="ORF">CYMTET_22389</name>
</gene>
<reference evidence="2 4" key="1">
    <citation type="journal article" date="2015" name="Genome Biol. Evol.">
        <title>Comparative Genomics of a Bacterivorous Green Alga Reveals Evolutionary Causalities and Consequences of Phago-Mixotrophic Mode of Nutrition.</title>
        <authorList>
            <person name="Burns J.A."/>
            <person name="Paasch A."/>
            <person name="Narechania A."/>
            <person name="Kim E."/>
        </authorList>
    </citation>
    <scope>NUCLEOTIDE SEQUENCE [LARGE SCALE GENOMIC DNA]</scope>
    <source>
        <strain evidence="2">PLY_AMNH</strain>
    </source>
</reference>
<organism evidence="2 4">
    <name type="scientific">Cymbomonas tetramitiformis</name>
    <dbReference type="NCBI Taxonomy" id="36881"/>
    <lineage>
        <taxon>Eukaryota</taxon>
        <taxon>Viridiplantae</taxon>
        <taxon>Chlorophyta</taxon>
        <taxon>Pyramimonadophyceae</taxon>
        <taxon>Pyramimonadales</taxon>
        <taxon>Pyramimonadaceae</taxon>
        <taxon>Cymbomonas</taxon>
    </lineage>
</organism>
<feature type="compositionally biased region" description="Polar residues" evidence="1">
    <location>
        <begin position="36"/>
        <end position="46"/>
    </location>
</feature>
<dbReference type="EMBL" id="LGRX02011207">
    <property type="protein sequence ID" value="KAK3269146.1"/>
    <property type="molecule type" value="Genomic_DNA"/>
</dbReference>
<reference evidence="2" key="2">
    <citation type="submission" date="2023-06" db="EMBL/GenBank/DDBJ databases">
        <title>Long-read-based genome assembly of the green algal bacterivore Cymbomonas tetramitiformis.</title>
        <authorList>
            <person name="Gyaltshen Y."/>
            <person name="Rozenberg A."/>
            <person name="Paasch A."/>
            <person name="Burns J.A."/>
            <person name="Warring S."/>
            <person name="Larson R."/>
            <person name="Maurer-Alcala X."/>
            <person name="Dacks J."/>
            <person name="Kim E."/>
        </authorList>
    </citation>
    <scope>NUCLEOTIDE SEQUENCE</scope>
    <source>
        <strain evidence="2">PLY_AMNH</strain>
    </source>
</reference>